<sequence length="62" mass="7039">MPYWEGARYLARLSDVSQGAGPYLLSTDFQAGHASDRRQALEKQAREYAFFLTLDKTRKAGQ</sequence>
<dbReference type="Gene3D" id="3.40.50.1820">
    <property type="entry name" value="alpha/beta hydrolase"/>
    <property type="match status" value="1"/>
</dbReference>
<name>A0A655X6E4_VIBCL</name>
<keyword evidence="1" id="KW-0378">Hydrolase</keyword>
<dbReference type="GO" id="GO:0006508">
    <property type="term" value="P:proteolysis"/>
    <property type="evidence" value="ECO:0007669"/>
    <property type="project" value="UniProtKB-KW"/>
</dbReference>
<dbReference type="GO" id="GO:0008236">
    <property type="term" value="F:serine-type peptidase activity"/>
    <property type="evidence" value="ECO:0007669"/>
    <property type="project" value="InterPro"/>
</dbReference>
<dbReference type="AlphaFoldDB" id="A0A655X6E4"/>
<accession>A0A655X6E4</accession>
<evidence type="ECO:0000313" key="2">
    <source>
        <dbReference type="Proteomes" id="UP000041770"/>
    </source>
</evidence>
<proteinExistence type="predicted"/>
<evidence type="ECO:0000313" key="1">
    <source>
        <dbReference type="EMBL" id="CSC06293.1"/>
    </source>
</evidence>
<gene>
    <name evidence="1" type="ORF">ERS013200_00453</name>
</gene>
<dbReference type="InterPro" id="IPR029058">
    <property type="entry name" value="AB_hydrolase_fold"/>
</dbReference>
<dbReference type="Proteomes" id="UP000041770">
    <property type="component" value="Unassembled WGS sequence"/>
</dbReference>
<dbReference type="EMBL" id="CWQY01000002">
    <property type="protein sequence ID" value="CSC06293.1"/>
    <property type="molecule type" value="Genomic_DNA"/>
</dbReference>
<reference evidence="1 2" key="1">
    <citation type="submission" date="2015-07" db="EMBL/GenBank/DDBJ databases">
        <authorList>
            <consortium name="Pathogen Informatics"/>
        </authorList>
    </citation>
    <scope>NUCLEOTIDE SEQUENCE [LARGE SCALE GENOMIC DNA]</scope>
    <source>
        <strain evidence="1 2">A316</strain>
    </source>
</reference>
<protein>
    <submittedName>
        <fullName evidence="1">Protease II</fullName>
    </submittedName>
</protein>
<keyword evidence="1" id="KW-0645">Protease</keyword>
<organism evidence="1 2">
    <name type="scientific">Vibrio cholerae</name>
    <dbReference type="NCBI Taxonomy" id="666"/>
    <lineage>
        <taxon>Bacteria</taxon>
        <taxon>Pseudomonadati</taxon>
        <taxon>Pseudomonadota</taxon>
        <taxon>Gammaproteobacteria</taxon>
        <taxon>Vibrionales</taxon>
        <taxon>Vibrionaceae</taxon>
        <taxon>Vibrio</taxon>
    </lineage>
</organism>